<dbReference type="SUPFAM" id="SSF55785">
    <property type="entry name" value="PYP-like sensor domain (PAS domain)"/>
    <property type="match status" value="1"/>
</dbReference>
<dbReference type="NCBIfam" id="TIGR00229">
    <property type="entry name" value="sensory_box"/>
    <property type="match status" value="1"/>
</dbReference>
<dbReference type="Pfam" id="PF13426">
    <property type="entry name" value="PAS_9"/>
    <property type="match status" value="1"/>
</dbReference>
<feature type="compositionally biased region" description="Gly residues" evidence="6">
    <location>
        <begin position="30"/>
        <end position="40"/>
    </location>
</feature>
<evidence type="ECO:0000256" key="3">
    <source>
        <dbReference type="ARBA" id="ARBA00022630"/>
    </source>
</evidence>
<dbReference type="Gene3D" id="3.30.450.20">
    <property type="entry name" value="PAS domain"/>
    <property type="match status" value="1"/>
</dbReference>
<dbReference type="SMART" id="SM00091">
    <property type="entry name" value="PAS"/>
    <property type="match status" value="1"/>
</dbReference>
<protein>
    <submittedName>
        <fullName evidence="8">Putative LOV domain-containing protein</fullName>
    </submittedName>
</protein>
<keyword evidence="2" id="KW-0716">Sensory transduction</keyword>
<keyword evidence="1" id="KW-0675">Receptor</keyword>
<proteinExistence type="evidence at transcript level"/>
<dbReference type="GO" id="GO:0005634">
    <property type="term" value="C:nucleus"/>
    <property type="evidence" value="ECO:0007669"/>
    <property type="project" value="TreeGrafter"/>
</dbReference>
<dbReference type="GO" id="GO:0009881">
    <property type="term" value="F:photoreceptor activity"/>
    <property type="evidence" value="ECO:0007669"/>
    <property type="project" value="UniProtKB-KW"/>
</dbReference>
<evidence type="ECO:0000256" key="5">
    <source>
        <dbReference type="ARBA" id="ARBA00022991"/>
    </source>
</evidence>
<feature type="compositionally biased region" description="Basic and acidic residues" evidence="6">
    <location>
        <begin position="396"/>
        <end position="407"/>
    </location>
</feature>
<dbReference type="InterPro" id="IPR000014">
    <property type="entry name" value="PAS"/>
</dbReference>
<feature type="region of interest" description="Disordered" evidence="6">
    <location>
        <begin position="378"/>
        <end position="407"/>
    </location>
</feature>
<evidence type="ECO:0000256" key="2">
    <source>
        <dbReference type="ARBA" id="ARBA00022606"/>
    </source>
</evidence>
<evidence type="ECO:0000313" key="8">
    <source>
        <dbReference type="EMBL" id="AML77441.1"/>
    </source>
</evidence>
<reference evidence="8" key="1">
    <citation type="journal article" date="2016" name="Proc. Natl. Acad. Sci. U.S.A.">
        <title>Functional and topological diversity of LOV domain photoreceptors.</title>
        <authorList>
            <person name="Glantz S.T."/>
            <person name="Carpenter E.J."/>
            <person name="Melkonian M."/>
            <person name="Gardner K.H."/>
            <person name="Boyden E.S."/>
            <person name="Wong G.K."/>
            <person name="Chow B.Y."/>
        </authorList>
    </citation>
    <scope>NUCLEOTIDE SEQUENCE</scope>
    <source>
        <strain evidence="8">ISIM_2003558</strain>
    </source>
</reference>
<dbReference type="PANTHER" id="PTHR47429:SF2">
    <property type="entry name" value="PROTEIN TWIN LOV 1"/>
    <property type="match status" value="1"/>
</dbReference>
<keyword evidence="1" id="KW-0600">Photoreceptor protein</keyword>
<evidence type="ECO:0000256" key="6">
    <source>
        <dbReference type="SAM" id="MobiDB-lite"/>
    </source>
</evidence>
<sequence length="407" mass="43378">MGACSSKPKTDEASGGGGGRGQNPSQNPKGGIGSSAGSGGPKAALPKDVTVPAVADASNEETDLEFNSLLASSHPPPAAVDTVGRDHGFVAAEPGSKPNEVARGVLNNLLHWSPYSLCVSDIQAEDQPLIYANEVFQEITGYHEHELVGRNCRFLQGPDSDPEVINEMRRCINLGEEFVGEIINYSKDGRRLFNRLIMSPVRNKDGIVTHYTGIQRFTEADDDVNFKPLVPKNDPASIAETKRDLRRKSALAVPGAMGAVKDVSVDGFGRVARNTSQSQIDPSKEEALFGGGNVLDSAPIKEVTVQRRRRRQGGEVNVQADANIWLELVLRVLKFDATPALGSAAKMRGVVIEHIKDAGAGAGMGGVAKNALREREGKQSLDIAREEGDAAADAQVAKDVDRRTTVA</sequence>
<evidence type="ECO:0000259" key="7">
    <source>
        <dbReference type="PROSITE" id="PS50112"/>
    </source>
</evidence>
<accession>A0A126WYK3</accession>
<dbReference type="EMBL" id="KU699503">
    <property type="protein sequence ID" value="AML77441.1"/>
    <property type="molecule type" value="mRNA"/>
</dbReference>
<keyword evidence="5" id="KW-0157">Chromophore</keyword>
<evidence type="ECO:0000256" key="1">
    <source>
        <dbReference type="ARBA" id="ARBA00022543"/>
    </source>
</evidence>
<dbReference type="PROSITE" id="PS50112">
    <property type="entry name" value="PAS"/>
    <property type="match status" value="1"/>
</dbReference>
<name>A0A126WYK3_9CHLO</name>
<organism evidence="8">
    <name type="scientific">Nephroselmis pyriformis</name>
    <dbReference type="NCBI Taxonomy" id="156128"/>
    <lineage>
        <taxon>Eukaryota</taxon>
        <taxon>Viridiplantae</taxon>
        <taxon>Chlorophyta</taxon>
        <taxon>Nephroselmidophyceae</taxon>
        <taxon>Nephroselmidales</taxon>
        <taxon>Nephroselmidaceae</taxon>
        <taxon>Nephroselmis</taxon>
    </lineage>
</organism>
<keyword evidence="3" id="KW-0285">Flavoprotein</keyword>
<dbReference type="InterPro" id="IPR035965">
    <property type="entry name" value="PAS-like_dom_sf"/>
</dbReference>
<dbReference type="PANTHER" id="PTHR47429">
    <property type="entry name" value="PROTEIN TWIN LOV 1"/>
    <property type="match status" value="1"/>
</dbReference>
<dbReference type="AlphaFoldDB" id="A0A126WYK3"/>
<feature type="region of interest" description="Disordered" evidence="6">
    <location>
        <begin position="1"/>
        <end position="50"/>
    </location>
</feature>
<keyword evidence="4" id="KW-0288">FMN</keyword>
<evidence type="ECO:0000256" key="4">
    <source>
        <dbReference type="ARBA" id="ARBA00022643"/>
    </source>
</evidence>
<feature type="domain" description="PAS" evidence="7">
    <location>
        <begin position="129"/>
        <end position="175"/>
    </location>
</feature>
<feature type="compositionally biased region" description="Basic and acidic residues" evidence="6">
    <location>
        <begin position="378"/>
        <end position="388"/>
    </location>
</feature>
<dbReference type="CDD" id="cd00130">
    <property type="entry name" value="PAS"/>
    <property type="match status" value="1"/>
</dbReference>